<comment type="similarity">
    <text evidence="8 9">Belongs to the TrpA family.</text>
</comment>
<sequence>MSTVDTVTTAAGVAVGPRLRERRDAGRKLLVPYVTAGISADWTDFLTAYEQAGADAIEIGLPFSEPMIDGPTVQEASERALHRGATVPGILADLRRVRVDVPLVVMTYYHLVARDGHARFCAALAEAGVRGLIVPDLPLEELSELEQAAADAGVDLTLVAAPSGTPSRLREIAARSRGFVYAMTGMVTTGERTELPASAAEFATRLKTHADLPVLLGFGVSTPEHAVAGAHAADGVVVASALMRRVLDGAGPADVGAQVAELRAALDAAQG</sequence>
<dbReference type="AlphaFoldDB" id="A0A8J3L1L4"/>
<protein>
    <recommendedName>
        <fullName evidence="8">Tryptophan synthase alpha chain</fullName>
        <ecNumber evidence="8">4.2.1.20</ecNumber>
    </recommendedName>
</protein>
<dbReference type="UniPathway" id="UPA00035">
    <property type="reaction ID" value="UER00044"/>
</dbReference>
<keyword evidence="6 8" id="KW-0456">Lyase</keyword>
<dbReference type="NCBIfam" id="TIGR00262">
    <property type="entry name" value="trpA"/>
    <property type="match status" value="1"/>
</dbReference>
<dbReference type="InterPro" id="IPR011060">
    <property type="entry name" value="RibuloseP-bd_barrel"/>
</dbReference>
<evidence type="ECO:0000313" key="10">
    <source>
        <dbReference type="EMBL" id="GIG06070.1"/>
    </source>
</evidence>
<dbReference type="PANTHER" id="PTHR43406">
    <property type="entry name" value="TRYPTOPHAN SYNTHASE, ALPHA CHAIN"/>
    <property type="match status" value="1"/>
</dbReference>
<reference evidence="10 11" key="1">
    <citation type="submission" date="2021-01" db="EMBL/GenBank/DDBJ databases">
        <title>Whole genome shotgun sequence of Catellatospora coxensis NBRC 107359.</title>
        <authorList>
            <person name="Komaki H."/>
            <person name="Tamura T."/>
        </authorList>
    </citation>
    <scope>NUCLEOTIDE SEQUENCE [LARGE SCALE GENOMIC DNA]</scope>
    <source>
        <strain evidence="10 11">NBRC 107359</strain>
    </source>
</reference>
<feature type="active site" description="Proton acceptor" evidence="8">
    <location>
        <position position="69"/>
    </location>
</feature>
<dbReference type="Gene3D" id="3.20.20.70">
    <property type="entry name" value="Aldolase class I"/>
    <property type="match status" value="1"/>
</dbReference>
<evidence type="ECO:0000256" key="3">
    <source>
        <dbReference type="ARBA" id="ARBA00022605"/>
    </source>
</evidence>
<dbReference type="EMBL" id="BONI01000019">
    <property type="protein sequence ID" value="GIG06070.1"/>
    <property type="molecule type" value="Genomic_DNA"/>
</dbReference>
<dbReference type="GO" id="GO:0005829">
    <property type="term" value="C:cytosol"/>
    <property type="evidence" value="ECO:0007669"/>
    <property type="project" value="TreeGrafter"/>
</dbReference>
<dbReference type="GO" id="GO:0004834">
    <property type="term" value="F:tryptophan synthase activity"/>
    <property type="evidence" value="ECO:0007669"/>
    <property type="project" value="UniProtKB-UniRule"/>
</dbReference>
<evidence type="ECO:0000313" key="11">
    <source>
        <dbReference type="Proteomes" id="UP000630887"/>
    </source>
</evidence>
<evidence type="ECO:0000256" key="2">
    <source>
        <dbReference type="ARBA" id="ARBA00011270"/>
    </source>
</evidence>
<proteinExistence type="inferred from homology"/>
<comment type="caution">
    <text evidence="10">The sequence shown here is derived from an EMBL/GenBank/DDBJ whole genome shotgun (WGS) entry which is preliminary data.</text>
</comment>
<dbReference type="CDD" id="cd04724">
    <property type="entry name" value="Tryptophan_synthase_alpha"/>
    <property type="match status" value="1"/>
</dbReference>
<comment type="subunit">
    <text evidence="2 8">Tetramer of two alpha and two beta chains.</text>
</comment>
<name>A0A8J3L1L4_9ACTN</name>
<dbReference type="HAMAP" id="MF_00131">
    <property type="entry name" value="Trp_synth_alpha"/>
    <property type="match status" value="1"/>
</dbReference>
<dbReference type="InterPro" id="IPR018204">
    <property type="entry name" value="Trp_synthase_alpha_AS"/>
</dbReference>
<evidence type="ECO:0000256" key="8">
    <source>
        <dbReference type="HAMAP-Rule" id="MF_00131"/>
    </source>
</evidence>
<accession>A0A8J3L1L4</accession>
<dbReference type="InterPro" id="IPR002028">
    <property type="entry name" value="Trp_synthase_suA"/>
</dbReference>
<evidence type="ECO:0000256" key="6">
    <source>
        <dbReference type="ARBA" id="ARBA00023239"/>
    </source>
</evidence>
<comment type="catalytic activity">
    <reaction evidence="7 8">
        <text>(1S,2R)-1-C-(indol-3-yl)glycerol 3-phosphate + L-serine = D-glyceraldehyde 3-phosphate + L-tryptophan + H2O</text>
        <dbReference type="Rhea" id="RHEA:10532"/>
        <dbReference type="ChEBI" id="CHEBI:15377"/>
        <dbReference type="ChEBI" id="CHEBI:33384"/>
        <dbReference type="ChEBI" id="CHEBI:57912"/>
        <dbReference type="ChEBI" id="CHEBI:58866"/>
        <dbReference type="ChEBI" id="CHEBI:59776"/>
        <dbReference type="EC" id="4.2.1.20"/>
    </reaction>
</comment>
<keyword evidence="3 8" id="KW-0028">Amino-acid biosynthesis</keyword>
<dbReference type="Proteomes" id="UP000630887">
    <property type="component" value="Unassembled WGS sequence"/>
</dbReference>
<evidence type="ECO:0000256" key="4">
    <source>
        <dbReference type="ARBA" id="ARBA00022822"/>
    </source>
</evidence>
<evidence type="ECO:0000256" key="1">
    <source>
        <dbReference type="ARBA" id="ARBA00004733"/>
    </source>
</evidence>
<organism evidence="10 11">
    <name type="scientific">Catellatospora coxensis</name>
    <dbReference type="NCBI Taxonomy" id="310354"/>
    <lineage>
        <taxon>Bacteria</taxon>
        <taxon>Bacillati</taxon>
        <taxon>Actinomycetota</taxon>
        <taxon>Actinomycetes</taxon>
        <taxon>Micromonosporales</taxon>
        <taxon>Micromonosporaceae</taxon>
        <taxon>Catellatospora</taxon>
    </lineage>
</organism>
<gene>
    <name evidence="10" type="primary">trpA_1</name>
    <name evidence="8" type="synonym">trpA</name>
    <name evidence="10" type="ORF">Cco03nite_27700</name>
</gene>
<dbReference type="Pfam" id="PF00290">
    <property type="entry name" value="Trp_syntA"/>
    <property type="match status" value="1"/>
</dbReference>
<dbReference type="PANTHER" id="PTHR43406:SF1">
    <property type="entry name" value="TRYPTOPHAN SYNTHASE ALPHA CHAIN, CHLOROPLASTIC"/>
    <property type="match status" value="1"/>
</dbReference>
<keyword evidence="4 8" id="KW-0822">Tryptophan biosynthesis</keyword>
<keyword evidence="11" id="KW-1185">Reference proteome</keyword>
<comment type="pathway">
    <text evidence="1 8">Amino-acid biosynthesis; L-tryptophan biosynthesis; L-tryptophan from chorismate: step 5/5.</text>
</comment>
<dbReference type="RefSeq" id="WP_308440657.1">
    <property type="nucleotide sequence ID" value="NZ_BAAALC010000018.1"/>
</dbReference>
<dbReference type="InterPro" id="IPR013785">
    <property type="entry name" value="Aldolase_TIM"/>
</dbReference>
<evidence type="ECO:0000256" key="5">
    <source>
        <dbReference type="ARBA" id="ARBA00023141"/>
    </source>
</evidence>
<dbReference type="SUPFAM" id="SSF51366">
    <property type="entry name" value="Ribulose-phoshate binding barrel"/>
    <property type="match status" value="1"/>
</dbReference>
<evidence type="ECO:0000256" key="7">
    <source>
        <dbReference type="ARBA" id="ARBA00049047"/>
    </source>
</evidence>
<feature type="active site" description="Proton acceptor" evidence="8">
    <location>
        <position position="58"/>
    </location>
</feature>
<evidence type="ECO:0000256" key="9">
    <source>
        <dbReference type="RuleBase" id="RU003662"/>
    </source>
</evidence>
<keyword evidence="5 8" id="KW-0057">Aromatic amino acid biosynthesis</keyword>
<comment type="function">
    <text evidence="8">The alpha subunit is responsible for the aldol cleavage of indoleglycerol phosphate to indole and glyceraldehyde 3-phosphate.</text>
</comment>
<dbReference type="PROSITE" id="PS00167">
    <property type="entry name" value="TRP_SYNTHASE_ALPHA"/>
    <property type="match status" value="1"/>
</dbReference>
<dbReference type="EC" id="4.2.1.20" evidence="8"/>